<comment type="caution">
    <text evidence="1">The sequence shown here is derived from an EMBL/GenBank/DDBJ whole genome shotgun (WGS) entry which is preliminary data.</text>
</comment>
<keyword evidence="2" id="KW-1185">Reference proteome</keyword>
<reference evidence="1" key="1">
    <citation type="submission" date="2023-03" db="EMBL/GenBank/DDBJ databases">
        <title>Massive genome expansion in bonnet fungi (Mycena s.s.) driven by repeated elements and novel gene families across ecological guilds.</title>
        <authorList>
            <consortium name="Lawrence Berkeley National Laboratory"/>
            <person name="Harder C.B."/>
            <person name="Miyauchi S."/>
            <person name="Viragh M."/>
            <person name="Kuo A."/>
            <person name="Thoen E."/>
            <person name="Andreopoulos B."/>
            <person name="Lu D."/>
            <person name="Skrede I."/>
            <person name="Drula E."/>
            <person name="Henrissat B."/>
            <person name="Morin E."/>
            <person name="Kohler A."/>
            <person name="Barry K."/>
            <person name="LaButti K."/>
            <person name="Morin E."/>
            <person name="Salamov A."/>
            <person name="Lipzen A."/>
            <person name="Mereny Z."/>
            <person name="Hegedus B."/>
            <person name="Baldrian P."/>
            <person name="Stursova M."/>
            <person name="Weitz H."/>
            <person name="Taylor A."/>
            <person name="Grigoriev I.V."/>
            <person name="Nagy L.G."/>
            <person name="Martin F."/>
            <person name="Kauserud H."/>
        </authorList>
    </citation>
    <scope>NUCLEOTIDE SEQUENCE</scope>
    <source>
        <strain evidence="1">CBHHK002</strain>
    </source>
</reference>
<protein>
    <submittedName>
        <fullName evidence="1">Uncharacterized protein</fullName>
    </submittedName>
</protein>
<organism evidence="1 2">
    <name type="scientific">Mycena albidolilacea</name>
    <dbReference type="NCBI Taxonomy" id="1033008"/>
    <lineage>
        <taxon>Eukaryota</taxon>
        <taxon>Fungi</taxon>
        <taxon>Dikarya</taxon>
        <taxon>Basidiomycota</taxon>
        <taxon>Agaricomycotina</taxon>
        <taxon>Agaricomycetes</taxon>
        <taxon>Agaricomycetidae</taxon>
        <taxon>Agaricales</taxon>
        <taxon>Marasmiineae</taxon>
        <taxon>Mycenaceae</taxon>
        <taxon>Mycena</taxon>
    </lineage>
</organism>
<dbReference type="PANTHER" id="PTHR28031">
    <property type="entry name" value="PROLINE-RICH PROTEIN HUA1"/>
    <property type="match status" value="1"/>
</dbReference>
<dbReference type="GO" id="GO:0005737">
    <property type="term" value="C:cytoplasm"/>
    <property type="evidence" value="ECO:0007669"/>
    <property type="project" value="TreeGrafter"/>
</dbReference>
<dbReference type="Proteomes" id="UP001218218">
    <property type="component" value="Unassembled WGS sequence"/>
</dbReference>
<evidence type="ECO:0000313" key="2">
    <source>
        <dbReference type="Proteomes" id="UP001218218"/>
    </source>
</evidence>
<evidence type="ECO:0000313" key="1">
    <source>
        <dbReference type="EMBL" id="KAJ7358460.1"/>
    </source>
</evidence>
<proteinExistence type="predicted"/>
<gene>
    <name evidence="1" type="ORF">DFH08DRAFT_442667</name>
</gene>
<dbReference type="InterPro" id="IPR038910">
    <property type="entry name" value="Hua1-like"/>
</dbReference>
<dbReference type="EMBL" id="JARIHO010000007">
    <property type="protein sequence ID" value="KAJ7358460.1"/>
    <property type="molecule type" value="Genomic_DNA"/>
</dbReference>
<dbReference type="AlphaFoldDB" id="A0AAD7AHM4"/>
<sequence>MYLTGDMYWDQDKNEHYTHGKRKYVHVNPKVFSKTIIDDGADAPAGNNTGYKHRDPTRPCHKCWSRYARPYAGALVYAPDTPGTGSGHHLDSTTFRRPLPRLYAPPGRAFLSPAPGLPACATAPVSASYPRPAPVSVYAPGDVRMGGVPCWRCGGRGTWSFLVFDSVPCVVCRGVGRVFR</sequence>
<dbReference type="PANTHER" id="PTHR28031:SF1">
    <property type="entry name" value="PROLINE-RICH PROTEIN HUA1"/>
    <property type="match status" value="1"/>
</dbReference>
<name>A0AAD7AHM4_9AGAR</name>
<accession>A0AAD7AHM4</accession>